<keyword evidence="4" id="KW-1185">Reference proteome</keyword>
<proteinExistence type="inferred from homology"/>
<evidence type="ECO:0000256" key="2">
    <source>
        <dbReference type="ARBA" id="ARBA00023002"/>
    </source>
</evidence>
<comment type="similarity">
    <text evidence="1">Belongs to the short-chain dehydrogenases/reductases (SDR) family.</text>
</comment>
<dbReference type="RefSeq" id="WP_312748414.1">
    <property type="nucleotide sequence ID" value="NZ_CP116968.1"/>
</dbReference>
<organism evidence="3 4">
    <name type="scientific">Candidatus Nitrospira neomarina</name>
    <dbReference type="NCBI Taxonomy" id="3020899"/>
    <lineage>
        <taxon>Bacteria</taxon>
        <taxon>Pseudomonadati</taxon>
        <taxon>Nitrospirota</taxon>
        <taxon>Nitrospiria</taxon>
        <taxon>Nitrospirales</taxon>
        <taxon>Nitrospiraceae</taxon>
        <taxon>Nitrospira</taxon>
    </lineage>
</organism>
<reference evidence="3 4" key="1">
    <citation type="submission" date="2023-01" db="EMBL/GenBank/DDBJ databases">
        <title>Cultivation and genomic characterization of new, ubiquitous marine nitrite-oxidizing bacteria from the Nitrospirales.</title>
        <authorList>
            <person name="Mueller A.J."/>
            <person name="Daebeler A."/>
            <person name="Herbold C.W."/>
            <person name="Kirkegaard R.H."/>
            <person name="Daims H."/>
        </authorList>
    </citation>
    <scope>NUCLEOTIDE SEQUENCE [LARGE SCALE GENOMIC DNA]</scope>
    <source>
        <strain evidence="3 4">DK</strain>
    </source>
</reference>
<dbReference type="PROSITE" id="PS00061">
    <property type="entry name" value="ADH_SHORT"/>
    <property type="match status" value="1"/>
</dbReference>
<dbReference type="GO" id="GO:0006633">
    <property type="term" value="P:fatty acid biosynthetic process"/>
    <property type="evidence" value="ECO:0007669"/>
    <property type="project" value="TreeGrafter"/>
</dbReference>
<dbReference type="Proteomes" id="UP001302494">
    <property type="component" value="Chromosome"/>
</dbReference>
<dbReference type="KEGG" id="nneo:PQG83_08225"/>
<dbReference type="PANTHER" id="PTHR42760">
    <property type="entry name" value="SHORT-CHAIN DEHYDROGENASES/REDUCTASES FAMILY MEMBER"/>
    <property type="match status" value="1"/>
</dbReference>
<dbReference type="InterPro" id="IPR036291">
    <property type="entry name" value="NAD(P)-bd_dom_sf"/>
</dbReference>
<sequence length="253" mass="27474">MKEPCCQTPVGKENTRSNVMVFGGSGIIGGAIATVFGRQGWRVGLHYHQHQTVAKETAAAITKAGGESYLYQADVTNSSQIRAILQEFIQSHHSLNVMVWAVGMGSSKLLVKTSPEDWMRILHINLTGAYTVLKAMAPVFEQQNNGSVILVGSLSGEQGVAGQAAYAASKAGLVGLMHTVAKEWGAFNIRVNMVFPGWHLSPISKPGWHAAMEVRNHTLHRTPSLQDVATSIYHMALSPDTSGQIWNLDSRIW</sequence>
<dbReference type="GO" id="GO:0048038">
    <property type="term" value="F:quinone binding"/>
    <property type="evidence" value="ECO:0007669"/>
    <property type="project" value="TreeGrafter"/>
</dbReference>
<protein>
    <submittedName>
        <fullName evidence="3">SDR family oxidoreductase</fullName>
    </submittedName>
</protein>
<dbReference type="AlphaFoldDB" id="A0AA96GKQ0"/>
<dbReference type="Gene3D" id="3.40.50.720">
    <property type="entry name" value="NAD(P)-binding Rossmann-like Domain"/>
    <property type="match status" value="1"/>
</dbReference>
<evidence type="ECO:0000256" key="1">
    <source>
        <dbReference type="ARBA" id="ARBA00006484"/>
    </source>
</evidence>
<dbReference type="PRINTS" id="PR00081">
    <property type="entry name" value="GDHRDH"/>
</dbReference>
<evidence type="ECO:0000313" key="4">
    <source>
        <dbReference type="Proteomes" id="UP001302494"/>
    </source>
</evidence>
<accession>A0AA96GKQ0</accession>
<gene>
    <name evidence="3" type="ORF">PQG83_08225</name>
</gene>
<dbReference type="SUPFAM" id="SSF51735">
    <property type="entry name" value="NAD(P)-binding Rossmann-fold domains"/>
    <property type="match status" value="1"/>
</dbReference>
<name>A0AA96GKQ0_9BACT</name>
<dbReference type="InterPro" id="IPR002347">
    <property type="entry name" value="SDR_fam"/>
</dbReference>
<dbReference type="InterPro" id="IPR020904">
    <property type="entry name" value="Sc_DH/Rdtase_CS"/>
</dbReference>
<keyword evidence="2" id="KW-0560">Oxidoreductase</keyword>
<dbReference type="CDD" id="cd05233">
    <property type="entry name" value="SDR_c"/>
    <property type="match status" value="1"/>
</dbReference>
<dbReference type="GO" id="GO:0016616">
    <property type="term" value="F:oxidoreductase activity, acting on the CH-OH group of donors, NAD or NADP as acceptor"/>
    <property type="evidence" value="ECO:0007669"/>
    <property type="project" value="TreeGrafter"/>
</dbReference>
<dbReference type="PANTHER" id="PTHR42760:SF133">
    <property type="entry name" value="3-OXOACYL-[ACYL-CARRIER-PROTEIN] REDUCTASE"/>
    <property type="match status" value="1"/>
</dbReference>
<dbReference type="EMBL" id="CP116968">
    <property type="protein sequence ID" value="WNM63726.1"/>
    <property type="molecule type" value="Genomic_DNA"/>
</dbReference>
<dbReference type="Pfam" id="PF13561">
    <property type="entry name" value="adh_short_C2"/>
    <property type="match status" value="1"/>
</dbReference>
<evidence type="ECO:0000313" key="3">
    <source>
        <dbReference type="EMBL" id="WNM63726.1"/>
    </source>
</evidence>